<gene>
    <name evidence="3" type="ORF">B7463_g10665</name>
</gene>
<evidence type="ECO:0000256" key="1">
    <source>
        <dbReference type="SAM" id="MobiDB-lite"/>
    </source>
</evidence>
<dbReference type="Proteomes" id="UP000258309">
    <property type="component" value="Unassembled WGS sequence"/>
</dbReference>
<evidence type="ECO:0000313" key="4">
    <source>
        <dbReference type="Proteomes" id="UP000258309"/>
    </source>
</evidence>
<keyword evidence="2" id="KW-1133">Transmembrane helix</keyword>
<feature type="transmembrane region" description="Helical" evidence="2">
    <location>
        <begin position="118"/>
        <end position="151"/>
    </location>
</feature>
<feature type="region of interest" description="Disordered" evidence="1">
    <location>
        <begin position="1"/>
        <end position="29"/>
    </location>
</feature>
<organism evidence="3 4">
    <name type="scientific">Scytalidium lignicola</name>
    <name type="common">Hyphomycete</name>
    <dbReference type="NCBI Taxonomy" id="5539"/>
    <lineage>
        <taxon>Eukaryota</taxon>
        <taxon>Fungi</taxon>
        <taxon>Dikarya</taxon>
        <taxon>Ascomycota</taxon>
        <taxon>Pezizomycotina</taxon>
        <taxon>Leotiomycetes</taxon>
        <taxon>Leotiomycetes incertae sedis</taxon>
        <taxon>Scytalidium</taxon>
    </lineage>
</organism>
<keyword evidence="4" id="KW-1185">Reference proteome</keyword>
<evidence type="ECO:0000313" key="3">
    <source>
        <dbReference type="EMBL" id="RFU25678.1"/>
    </source>
</evidence>
<protein>
    <submittedName>
        <fullName evidence="3">Uncharacterized protein</fullName>
    </submittedName>
</protein>
<comment type="caution">
    <text evidence="3">The sequence shown here is derived from an EMBL/GenBank/DDBJ whole genome shotgun (WGS) entry which is preliminary data.</text>
</comment>
<feature type="non-terminal residue" evidence="3">
    <location>
        <position position="210"/>
    </location>
</feature>
<feature type="region of interest" description="Disordered" evidence="1">
    <location>
        <begin position="84"/>
        <end position="110"/>
    </location>
</feature>
<evidence type="ECO:0000256" key="2">
    <source>
        <dbReference type="SAM" id="Phobius"/>
    </source>
</evidence>
<accession>A0A3E2GX46</accession>
<proteinExistence type="predicted"/>
<keyword evidence="2" id="KW-0812">Transmembrane</keyword>
<dbReference type="AlphaFoldDB" id="A0A3E2GX46"/>
<reference evidence="3 4" key="1">
    <citation type="submission" date="2018-05" db="EMBL/GenBank/DDBJ databases">
        <title>Draft genome sequence of Scytalidium lignicola DSM 105466, a ubiquitous saprotrophic fungus.</title>
        <authorList>
            <person name="Buettner E."/>
            <person name="Gebauer A.M."/>
            <person name="Hofrichter M."/>
            <person name="Liers C."/>
            <person name="Kellner H."/>
        </authorList>
    </citation>
    <scope>NUCLEOTIDE SEQUENCE [LARGE SCALE GENOMIC DNA]</scope>
    <source>
        <strain evidence="3 4">DSM 105466</strain>
    </source>
</reference>
<feature type="non-terminal residue" evidence="3">
    <location>
        <position position="1"/>
    </location>
</feature>
<name>A0A3E2GX46_SCYLI</name>
<keyword evidence="2" id="KW-0472">Membrane</keyword>
<dbReference type="EMBL" id="NCSJ02000315">
    <property type="protein sequence ID" value="RFU25678.1"/>
    <property type="molecule type" value="Genomic_DNA"/>
</dbReference>
<feature type="compositionally biased region" description="Basic residues" evidence="1">
    <location>
        <begin position="93"/>
        <end position="106"/>
    </location>
</feature>
<sequence>MQIQRNPVPPRSTTKSKQKQKQKQEKKPQATKLFCQFLPLSAVRGGQETLTLTDGLKSLVPPWQKVGGHWMGQHADRQIWLSKGDRAQENGKGKKRWAKKRARRTGARAEKSSAGGRALFRSVLLMLFVVLIVVVVVVVVVAGPALFLFFFSLGPGERREGKGDFPHYCKSARTKSRGRAASVSVRRTAAAALGKQAGLDLGEVVLLESD</sequence>